<evidence type="ECO:0000256" key="1">
    <source>
        <dbReference type="SAM" id="Phobius"/>
    </source>
</evidence>
<keyword evidence="3" id="KW-1185">Reference proteome</keyword>
<sequence>MFTENDKSPLSHIDFLFILWVCYIYLYLTAKSTIFTLIIFIAISILYVFLITDKRNVVSQKIGFLIEKYNALTLKWAENHSKSLKFAYIILFFTPVVLIGLFLNILPQMFLMITLVMVPVSFSMGYAKKLQVKV</sequence>
<keyword evidence="1" id="KW-0812">Transmembrane</keyword>
<accession>A0ABY6HV90</accession>
<feature type="transmembrane region" description="Helical" evidence="1">
    <location>
        <begin position="86"/>
        <end position="103"/>
    </location>
</feature>
<keyword evidence="1" id="KW-1133">Transmembrane helix</keyword>
<dbReference type="Proteomes" id="UP001208689">
    <property type="component" value="Chromosome"/>
</dbReference>
<protein>
    <submittedName>
        <fullName evidence="2">Uncharacterized protein</fullName>
    </submittedName>
</protein>
<reference evidence="2" key="1">
    <citation type="submission" date="2022-09" db="EMBL/GenBank/DDBJ databases">
        <title>Actin cytoskeleton and complex cell architecture in an #Asgard archaeon.</title>
        <authorList>
            <person name="Ponce Toledo R.I."/>
            <person name="Schleper C."/>
            <person name="Rodrigues Oliveira T."/>
            <person name="Wollweber F."/>
            <person name="Xu J."/>
            <person name="Rittmann S."/>
            <person name="Klingl A."/>
            <person name="Pilhofer M."/>
        </authorList>
    </citation>
    <scope>NUCLEOTIDE SEQUENCE</scope>
    <source>
        <strain evidence="2">B-35</strain>
    </source>
</reference>
<evidence type="ECO:0000313" key="2">
    <source>
        <dbReference type="EMBL" id="UYP47439.1"/>
    </source>
</evidence>
<keyword evidence="1" id="KW-0472">Membrane</keyword>
<evidence type="ECO:0000313" key="3">
    <source>
        <dbReference type="Proteomes" id="UP001208689"/>
    </source>
</evidence>
<dbReference type="EMBL" id="CP104013">
    <property type="protein sequence ID" value="UYP47439.1"/>
    <property type="molecule type" value="Genomic_DNA"/>
</dbReference>
<name>A0ABY6HV90_9ARCH</name>
<gene>
    <name evidence="2" type="ORF">NEF87_003724</name>
</gene>
<feature type="transmembrane region" description="Helical" evidence="1">
    <location>
        <begin position="34"/>
        <end position="52"/>
    </location>
</feature>
<feature type="transmembrane region" description="Helical" evidence="1">
    <location>
        <begin position="12"/>
        <end position="28"/>
    </location>
</feature>
<proteinExistence type="predicted"/>
<feature type="transmembrane region" description="Helical" evidence="1">
    <location>
        <begin position="109"/>
        <end position="127"/>
    </location>
</feature>
<organism evidence="2 3">
    <name type="scientific">Candidatus Lokiarchaeum ossiferum</name>
    <dbReference type="NCBI Taxonomy" id="2951803"/>
    <lineage>
        <taxon>Archaea</taxon>
        <taxon>Promethearchaeati</taxon>
        <taxon>Promethearchaeota</taxon>
        <taxon>Promethearchaeia</taxon>
        <taxon>Promethearchaeales</taxon>
        <taxon>Promethearchaeaceae</taxon>
        <taxon>Candidatus Lokiarchaeum</taxon>
    </lineage>
</organism>